<organism evidence="2 3">
    <name type="scientific">Neolewinella aurantiaca</name>
    <dbReference type="NCBI Taxonomy" id="2602767"/>
    <lineage>
        <taxon>Bacteria</taxon>
        <taxon>Pseudomonadati</taxon>
        <taxon>Bacteroidota</taxon>
        <taxon>Saprospiria</taxon>
        <taxon>Saprospirales</taxon>
        <taxon>Lewinellaceae</taxon>
        <taxon>Neolewinella</taxon>
    </lineage>
</organism>
<keyword evidence="1" id="KW-0732">Signal</keyword>
<comment type="caution">
    <text evidence="2">The sequence shown here is derived from an EMBL/GenBank/DDBJ whole genome shotgun (WGS) entry which is preliminary data.</text>
</comment>
<dbReference type="InterPro" id="IPR021314">
    <property type="entry name" value="DUF2911"/>
</dbReference>
<gene>
    <name evidence="2" type="ORF">FUA23_15300</name>
</gene>
<feature type="signal peptide" evidence="1">
    <location>
        <begin position="1"/>
        <end position="22"/>
    </location>
</feature>
<keyword evidence="3" id="KW-1185">Reference proteome</keyword>
<dbReference type="OrthoDB" id="195456at2"/>
<feature type="chain" id="PRO_5023023218" evidence="1">
    <location>
        <begin position="23"/>
        <end position="192"/>
    </location>
</feature>
<protein>
    <submittedName>
        <fullName evidence="2">DUF2911 domain-containing protein</fullName>
    </submittedName>
</protein>
<dbReference type="Pfam" id="PF11138">
    <property type="entry name" value="DUF2911"/>
    <property type="match status" value="1"/>
</dbReference>
<dbReference type="RefSeq" id="WP_147931632.1">
    <property type="nucleotide sequence ID" value="NZ_VOXD01000024.1"/>
</dbReference>
<evidence type="ECO:0000313" key="2">
    <source>
        <dbReference type="EMBL" id="TXF88344.1"/>
    </source>
</evidence>
<dbReference type="EMBL" id="VOXD01000024">
    <property type="protein sequence ID" value="TXF88344.1"/>
    <property type="molecule type" value="Genomic_DNA"/>
</dbReference>
<reference evidence="2 3" key="1">
    <citation type="submission" date="2019-08" db="EMBL/GenBank/DDBJ databases">
        <title>Lewinella sp. strain SSH13 Genome sequencing and assembly.</title>
        <authorList>
            <person name="Kim I."/>
        </authorList>
    </citation>
    <scope>NUCLEOTIDE SEQUENCE [LARGE SCALE GENOMIC DNA]</scope>
    <source>
        <strain evidence="2 3">SSH13</strain>
    </source>
</reference>
<sequence>MRYFLFTLLTLSSVFLSAQDFADIDKSPLDAAYYPARAAFRAFAKTDSAAMAMEPKIRVLYSRPYKKGREVWGGDLAPYGEPYRLGANETTEITFFAPVKIGEQVVPAGRYTMGAIPNANKWEVFFSLDVDGWGVYAYKPEFNVATITVPTAKADEVIENFSISLYEAAPGTVHLKMGWDKTVVEVPIVLVK</sequence>
<dbReference type="AlphaFoldDB" id="A0A5C7FQN6"/>
<dbReference type="Proteomes" id="UP000321907">
    <property type="component" value="Unassembled WGS sequence"/>
</dbReference>
<proteinExistence type="predicted"/>
<evidence type="ECO:0000256" key="1">
    <source>
        <dbReference type="SAM" id="SignalP"/>
    </source>
</evidence>
<evidence type="ECO:0000313" key="3">
    <source>
        <dbReference type="Proteomes" id="UP000321907"/>
    </source>
</evidence>
<name>A0A5C7FQN6_9BACT</name>
<accession>A0A5C7FQN6</accession>